<proteinExistence type="predicted"/>
<dbReference type="Gene3D" id="3.10.310.50">
    <property type="match status" value="1"/>
</dbReference>
<protein>
    <recommendedName>
        <fullName evidence="1">TPM domain-containing protein</fullName>
    </recommendedName>
</protein>
<organism evidence="2 3">
    <name type="scientific">Vibrio anguillarum</name>
    <name type="common">Listonella anguillarum</name>
    <dbReference type="NCBI Taxonomy" id="55601"/>
    <lineage>
        <taxon>Bacteria</taxon>
        <taxon>Pseudomonadati</taxon>
        <taxon>Pseudomonadota</taxon>
        <taxon>Gammaproteobacteria</taxon>
        <taxon>Vibrionales</taxon>
        <taxon>Vibrionaceae</taxon>
        <taxon>Vibrio</taxon>
    </lineage>
</organism>
<gene>
    <name evidence="2" type="ORF">EAY07_25010</name>
</gene>
<dbReference type="AlphaFoldDB" id="A0ABD4KXN5"/>
<accession>A0ABD4KXN5</accession>
<dbReference type="Proteomes" id="UP000722957">
    <property type="component" value="Unassembled WGS sequence"/>
</dbReference>
<evidence type="ECO:0000313" key="3">
    <source>
        <dbReference type="Proteomes" id="UP000722957"/>
    </source>
</evidence>
<feature type="non-terminal residue" evidence="2">
    <location>
        <position position="137"/>
    </location>
</feature>
<evidence type="ECO:0000313" key="2">
    <source>
        <dbReference type="EMBL" id="MBF4275209.1"/>
    </source>
</evidence>
<evidence type="ECO:0000259" key="1">
    <source>
        <dbReference type="Pfam" id="PF04536"/>
    </source>
</evidence>
<dbReference type="InterPro" id="IPR007621">
    <property type="entry name" value="TPM_dom"/>
</dbReference>
<reference evidence="2 3" key="1">
    <citation type="journal article" date="2021" name="PeerJ">
        <title>Analysis of 44 Vibrio anguillarum genomes reveals high genetic diversity.</title>
        <authorList>
            <person name="Hansen M.J."/>
            <person name="Dalsgaard I."/>
        </authorList>
    </citation>
    <scope>NUCLEOTIDE SEQUENCE [LARGE SCALE GENOMIC DNA]</scope>
    <source>
        <strain evidence="2 3">17-16730-2A</strain>
    </source>
</reference>
<dbReference type="PANTHER" id="PTHR30373:SF8">
    <property type="entry name" value="BLL7265 PROTEIN"/>
    <property type="match status" value="1"/>
</dbReference>
<name>A0ABD4KXN5_VIBAN</name>
<dbReference type="Pfam" id="PF04536">
    <property type="entry name" value="TPM_phosphatase"/>
    <property type="match status" value="1"/>
</dbReference>
<feature type="non-terminal residue" evidence="2">
    <location>
        <position position="1"/>
    </location>
</feature>
<dbReference type="PANTHER" id="PTHR30373">
    <property type="entry name" value="UPF0603 PROTEIN YGCG"/>
    <property type="match status" value="1"/>
</dbReference>
<feature type="domain" description="TPM" evidence="1">
    <location>
        <begin position="18"/>
        <end position="135"/>
    </location>
</feature>
<dbReference type="EMBL" id="RDOM01000969">
    <property type="protein sequence ID" value="MBF4275209.1"/>
    <property type="molecule type" value="Genomic_DNA"/>
</dbReference>
<comment type="caution">
    <text evidence="2">The sequence shown here is derived from an EMBL/GenBank/DDBJ whole genome shotgun (WGS) entry which is preliminary data.</text>
</comment>
<sequence length="137" mass="15818">TFKHLFSSWFLLHRIFPASLLKEIEQAIAEGEKKHTGELRFAIEARLSLADLLSGTTSRSRAEQVFTEQRIWDTEHNNGILIYLLLAERCVEVVVDRGMANYVEQAQWDTICLRMYECFAQGLWRQGSIEVINQANS</sequence>